<comment type="subcellular location">
    <subcellularLocation>
        <location evidence="1">Membrane</location>
        <topology evidence="1">Multi-pass membrane protein</topology>
    </subcellularLocation>
</comment>
<evidence type="ECO:0000256" key="5">
    <source>
        <dbReference type="SAM" id="Phobius"/>
    </source>
</evidence>
<evidence type="ECO:0000256" key="3">
    <source>
        <dbReference type="ARBA" id="ARBA00022989"/>
    </source>
</evidence>
<evidence type="ECO:0000256" key="1">
    <source>
        <dbReference type="ARBA" id="ARBA00004141"/>
    </source>
</evidence>
<dbReference type="GO" id="GO:0006508">
    <property type="term" value="P:proteolysis"/>
    <property type="evidence" value="ECO:0007669"/>
    <property type="project" value="InterPro"/>
</dbReference>
<dbReference type="PANTHER" id="PTHR43019:SF23">
    <property type="entry name" value="PROTEASE DO-LIKE 5, CHLOROPLASTIC"/>
    <property type="match status" value="1"/>
</dbReference>
<dbReference type="RefSeq" id="WP_271173674.1">
    <property type="nucleotide sequence ID" value="NZ_BSEJ01000009.1"/>
</dbReference>
<dbReference type="GO" id="GO:0004252">
    <property type="term" value="F:serine-type endopeptidase activity"/>
    <property type="evidence" value="ECO:0007669"/>
    <property type="project" value="InterPro"/>
</dbReference>
<reference evidence="6" key="2">
    <citation type="submission" date="2023-01" db="EMBL/GenBank/DDBJ databases">
        <authorList>
            <person name="Sun Q."/>
            <person name="Evtushenko L."/>
        </authorList>
    </citation>
    <scope>NUCLEOTIDE SEQUENCE</scope>
    <source>
        <strain evidence="6">VKM Ac-1020</strain>
    </source>
</reference>
<feature type="transmembrane region" description="Helical" evidence="5">
    <location>
        <begin position="105"/>
        <end position="129"/>
    </location>
</feature>
<protein>
    <recommendedName>
        <fullName evidence="8">Colicin V production protein</fullName>
    </recommendedName>
</protein>
<dbReference type="InterPro" id="IPR009003">
    <property type="entry name" value="Peptidase_S1_PA"/>
</dbReference>
<evidence type="ECO:0000256" key="4">
    <source>
        <dbReference type="ARBA" id="ARBA00023136"/>
    </source>
</evidence>
<keyword evidence="2 5" id="KW-0812">Transmembrane</keyword>
<sequence>MPSVVDVLIVVLLLGALLSGLRAGFFAALGALCGLVAAGVAAPWVLPLVAAAVPDEGWRGLAVIGSAILLLALGASLGAAIGGVIRRGADRLRLRALERLLGGALGLVAGTLAVSLTGAGIASAGIPVVSSSVASSSLLRPIDALTPAPLSEAMARLHSAVLGETVLPTIDGLLGGLPDAADPGTADLDDPALAAAAGSVARVSGVAAACSTRPSGTGFVVAEDRIVTNAHVVAGVETPMVELPGEPARDGRIVYFDPIDDLAVIAVDIEAAPLALDDSVQAGDAGAVQGYPYGGPFRTVSAGIAASGPALIEDIYGESATERSIYALEAEVAPGNSGGPLLSEDGTVAGVVFARDEARPEIGYAMSNAELQPVLDALPGATDTVSTGRCLG</sequence>
<reference evidence="6" key="1">
    <citation type="journal article" date="2014" name="Int. J. Syst. Evol. Microbiol.">
        <title>Complete genome sequence of Corynebacterium casei LMG S-19264T (=DSM 44701T), isolated from a smear-ripened cheese.</title>
        <authorList>
            <consortium name="US DOE Joint Genome Institute (JGI-PGF)"/>
            <person name="Walter F."/>
            <person name="Albersmeier A."/>
            <person name="Kalinowski J."/>
            <person name="Ruckert C."/>
        </authorList>
    </citation>
    <scope>NUCLEOTIDE SEQUENCE</scope>
    <source>
        <strain evidence="6">VKM Ac-1020</strain>
    </source>
</reference>
<gene>
    <name evidence="6" type="ORF">GCM10017576_20960</name>
</gene>
<proteinExistence type="predicted"/>
<dbReference type="InterPro" id="IPR001940">
    <property type="entry name" value="Peptidase_S1C"/>
</dbReference>
<evidence type="ECO:0000313" key="6">
    <source>
        <dbReference type="EMBL" id="GLJ61966.1"/>
    </source>
</evidence>
<name>A0A9W6H3J5_9MICO</name>
<evidence type="ECO:0008006" key="8">
    <source>
        <dbReference type="Google" id="ProtNLM"/>
    </source>
</evidence>
<feature type="transmembrane region" description="Helical" evidence="5">
    <location>
        <begin position="61"/>
        <end position="85"/>
    </location>
</feature>
<dbReference type="GO" id="GO:0016020">
    <property type="term" value="C:membrane"/>
    <property type="evidence" value="ECO:0007669"/>
    <property type="project" value="UniProtKB-SubCell"/>
</dbReference>
<dbReference type="Gene3D" id="2.40.10.10">
    <property type="entry name" value="Trypsin-like serine proteases"/>
    <property type="match status" value="2"/>
</dbReference>
<dbReference type="PRINTS" id="PR00834">
    <property type="entry name" value="PROTEASES2C"/>
</dbReference>
<dbReference type="GO" id="GO:0009403">
    <property type="term" value="P:toxin biosynthetic process"/>
    <property type="evidence" value="ECO:0007669"/>
    <property type="project" value="InterPro"/>
</dbReference>
<keyword evidence="4 5" id="KW-0472">Membrane</keyword>
<dbReference type="NCBIfam" id="NF033740">
    <property type="entry name" value="MarP_fam_protase"/>
    <property type="match status" value="1"/>
</dbReference>
<keyword evidence="3 5" id="KW-1133">Transmembrane helix</keyword>
<evidence type="ECO:0000256" key="2">
    <source>
        <dbReference type="ARBA" id="ARBA00022692"/>
    </source>
</evidence>
<dbReference type="Proteomes" id="UP001142462">
    <property type="component" value="Unassembled WGS sequence"/>
</dbReference>
<evidence type="ECO:0000313" key="7">
    <source>
        <dbReference type="Proteomes" id="UP001142462"/>
    </source>
</evidence>
<keyword evidence="7" id="KW-1185">Reference proteome</keyword>
<dbReference type="Pfam" id="PF02674">
    <property type="entry name" value="Colicin_V"/>
    <property type="match status" value="1"/>
</dbReference>
<dbReference type="EMBL" id="BSEJ01000009">
    <property type="protein sequence ID" value="GLJ61966.1"/>
    <property type="molecule type" value="Genomic_DNA"/>
</dbReference>
<accession>A0A9W6H3J5</accession>
<dbReference type="Pfam" id="PF13365">
    <property type="entry name" value="Trypsin_2"/>
    <property type="match status" value="1"/>
</dbReference>
<dbReference type="InterPro" id="IPR043504">
    <property type="entry name" value="Peptidase_S1_PA_chymotrypsin"/>
</dbReference>
<dbReference type="AlphaFoldDB" id="A0A9W6H3J5"/>
<dbReference type="InterPro" id="IPR047680">
    <property type="entry name" value="MarP-like"/>
</dbReference>
<dbReference type="PANTHER" id="PTHR43019">
    <property type="entry name" value="SERINE ENDOPROTEASE DEGS"/>
    <property type="match status" value="1"/>
</dbReference>
<comment type="caution">
    <text evidence="6">The sequence shown here is derived from an EMBL/GenBank/DDBJ whole genome shotgun (WGS) entry which is preliminary data.</text>
</comment>
<dbReference type="InterPro" id="IPR003825">
    <property type="entry name" value="Colicin-V_CvpA"/>
</dbReference>
<dbReference type="SUPFAM" id="SSF50494">
    <property type="entry name" value="Trypsin-like serine proteases"/>
    <property type="match status" value="1"/>
</dbReference>
<organism evidence="6 7">
    <name type="scientific">Microbacterium barkeri</name>
    <dbReference type="NCBI Taxonomy" id="33917"/>
    <lineage>
        <taxon>Bacteria</taxon>
        <taxon>Bacillati</taxon>
        <taxon>Actinomycetota</taxon>
        <taxon>Actinomycetes</taxon>
        <taxon>Micrococcales</taxon>
        <taxon>Microbacteriaceae</taxon>
        <taxon>Microbacterium</taxon>
    </lineage>
</organism>